<dbReference type="Gene3D" id="3.30.565.10">
    <property type="entry name" value="Histidine kinase-like ATPase, C-terminal domain"/>
    <property type="match status" value="1"/>
</dbReference>
<dbReference type="InterPro" id="IPR035965">
    <property type="entry name" value="PAS-like_dom_sf"/>
</dbReference>
<name>A0A4U1ICK5_9BACT</name>
<dbReference type="InterPro" id="IPR036097">
    <property type="entry name" value="HisK_dim/P_sf"/>
</dbReference>
<dbReference type="SMART" id="SM00065">
    <property type="entry name" value="GAF"/>
    <property type="match status" value="1"/>
</dbReference>
<comment type="catalytic activity">
    <reaction evidence="1">
        <text>ATP + protein L-histidine = ADP + protein N-phospho-L-histidine.</text>
        <dbReference type="EC" id="2.7.13.3"/>
    </reaction>
</comment>
<feature type="domain" description="Histidine kinase" evidence="14">
    <location>
        <begin position="601"/>
        <end position="821"/>
    </location>
</feature>
<dbReference type="GO" id="GO:0000155">
    <property type="term" value="F:phosphorelay sensor kinase activity"/>
    <property type="evidence" value="ECO:0007669"/>
    <property type="project" value="InterPro"/>
</dbReference>
<proteinExistence type="inferred from homology"/>
<evidence type="ECO:0000256" key="10">
    <source>
        <dbReference type="ARBA" id="ARBA00023012"/>
    </source>
</evidence>
<dbReference type="InterPro" id="IPR013515">
    <property type="entry name" value="Phytochrome_cen-reg"/>
</dbReference>
<dbReference type="InterPro" id="IPR050736">
    <property type="entry name" value="Sensor_HK_Regulatory"/>
</dbReference>
<evidence type="ECO:0000256" key="5">
    <source>
        <dbReference type="ARBA" id="ARBA00022553"/>
    </source>
</evidence>
<dbReference type="OrthoDB" id="5524356at2"/>
<evidence type="ECO:0000256" key="12">
    <source>
        <dbReference type="SAM" id="MobiDB-lite"/>
    </source>
</evidence>
<keyword evidence="5" id="KW-0597">Phosphoprotein</keyword>
<comment type="caution">
    <text evidence="15">The sequence shown here is derived from an EMBL/GenBank/DDBJ whole genome shotgun (WGS) entry which is preliminary data.</text>
</comment>
<evidence type="ECO:0000256" key="4">
    <source>
        <dbReference type="ARBA" id="ARBA00022543"/>
    </source>
</evidence>
<dbReference type="InterPro" id="IPR043150">
    <property type="entry name" value="Phytochrome_PHY_sf"/>
</dbReference>
<dbReference type="SMART" id="SM00387">
    <property type="entry name" value="HATPase_c"/>
    <property type="match status" value="1"/>
</dbReference>
<evidence type="ECO:0000259" key="14">
    <source>
        <dbReference type="PROSITE" id="PS50109"/>
    </source>
</evidence>
<dbReference type="PROSITE" id="PS50109">
    <property type="entry name" value="HIS_KIN"/>
    <property type="match status" value="1"/>
</dbReference>
<dbReference type="PANTHER" id="PTHR43711:SF1">
    <property type="entry name" value="HISTIDINE KINASE 1"/>
    <property type="match status" value="1"/>
</dbReference>
<dbReference type="InterPro" id="IPR003018">
    <property type="entry name" value="GAF"/>
</dbReference>
<evidence type="ECO:0000313" key="15">
    <source>
        <dbReference type="EMBL" id="TKC91257.1"/>
    </source>
</evidence>
<feature type="domain" description="Phytochrome chromophore attachment site" evidence="13">
    <location>
        <begin position="207"/>
        <end position="365"/>
    </location>
</feature>
<dbReference type="AlphaFoldDB" id="A0A4U1ICK5"/>
<dbReference type="InterPro" id="IPR016132">
    <property type="entry name" value="Phyto_chromo_attachment"/>
</dbReference>
<dbReference type="InterPro" id="IPR013654">
    <property type="entry name" value="PAS_2"/>
</dbReference>
<dbReference type="Gene3D" id="3.30.450.20">
    <property type="entry name" value="PAS domain"/>
    <property type="match status" value="1"/>
</dbReference>
<dbReference type="FunFam" id="3.30.565.10:FF:000006">
    <property type="entry name" value="Sensor histidine kinase WalK"/>
    <property type="match status" value="1"/>
</dbReference>
<dbReference type="SUPFAM" id="SSF55874">
    <property type="entry name" value="ATPase domain of HSP90 chaperone/DNA topoisomerase II/histidine kinase"/>
    <property type="match status" value="1"/>
</dbReference>
<dbReference type="CDD" id="cd00082">
    <property type="entry name" value="HisKA"/>
    <property type="match status" value="1"/>
</dbReference>
<dbReference type="EC" id="2.7.13.3" evidence="3"/>
<accession>A0A4U1ICK5</accession>
<dbReference type="InterPro" id="IPR029016">
    <property type="entry name" value="GAF-like_dom_sf"/>
</dbReference>
<evidence type="ECO:0000256" key="3">
    <source>
        <dbReference type="ARBA" id="ARBA00012438"/>
    </source>
</evidence>
<organism evidence="15 16">
    <name type="scientific">Polyangium fumosum</name>
    <dbReference type="NCBI Taxonomy" id="889272"/>
    <lineage>
        <taxon>Bacteria</taxon>
        <taxon>Pseudomonadati</taxon>
        <taxon>Myxococcota</taxon>
        <taxon>Polyangia</taxon>
        <taxon>Polyangiales</taxon>
        <taxon>Polyangiaceae</taxon>
        <taxon>Polyangium</taxon>
    </lineage>
</organism>
<keyword evidence="11" id="KW-0675">Receptor</keyword>
<feature type="region of interest" description="Disordered" evidence="12">
    <location>
        <begin position="28"/>
        <end position="50"/>
    </location>
</feature>
<dbReference type="InterPro" id="IPR001294">
    <property type="entry name" value="Phytochrome"/>
</dbReference>
<dbReference type="SUPFAM" id="SSF55785">
    <property type="entry name" value="PYP-like sensor domain (PAS domain)"/>
    <property type="match status" value="1"/>
</dbReference>
<dbReference type="SMART" id="SM00388">
    <property type="entry name" value="HisKA"/>
    <property type="match status" value="1"/>
</dbReference>
<protein>
    <recommendedName>
        <fullName evidence="3">histidine kinase</fullName>
        <ecNumber evidence="3">2.7.13.3</ecNumber>
    </recommendedName>
</protein>
<keyword evidence="6" id="KW-0716">Sensory transduction</keyword>
<dbReference type="SUPFAM" id="SSF55781">
    <property type="entry name" value="GAF domain-like"/>
    <property type="match status" value="2"/>
</dbReference>
<evidence type="ECO:0000256" key="8">
    <source>
        <dbReference type="ARBA" id="ARBA00022777"/>
    </source>
</evidence>
<dbReference type="Gene3D" id="3.30.450.270">
    <property type="match status" value="1"/>
</dbReference>
<keyword evidence="7" id="KW-0808">Transferase</keyword>
<dbReference type="InterPro" id="IPR003594">
    <property type="entry name" value="HATPase_dom"/>
</dbReference>
<dbReference type="Gene3D" id="1.10.287.130">
    <property type="match status" value="1"/>
</dbReference>
<dbReference type="PROSITE" id="PS50046">
    <property type="entry name" value="PHYTOCHROME_2"/>
    <property type="match status" value="1"/>
</dbReference>
<feature type="compositionally biased region" description="Low complexity" evidence="12">
    <location>
        <begin position="35"/>
        <end position="47"/>
    </location>
</feature>
<dbReference type="Gene3D" id="3.30.450.40">
    <property type="match status" value="1"/>
</dbReference>
<reference evidence="15 16" key="1">
    <citation type="submission" date="2019-04" db="EMBL/GenBank/DDBJ databases">
        <authorList>
            <person name="Li Y."/>
            <person name="Wang J."/>
        </authorList>
    </citation>
    <scope>NUCLEOTIDE SEQUENCE [LARGE SCALE GENOMIC DNA]</scope>
    <source>
        <strain evidence="15 16">DSM 14668</strain>
    </source>
</reference>
<keyword evidence="9" id="KW-0157">Chromophore</keyword>
<dbReference type="Pfam" id="PF00512">
    <property type="entry name" value="HisKA"/>
    <property type="match status" value="1"/>
</dbReference>
<dbReference type="EMBL" id="SSMQ01000144">
    <property type="protein sequence ID" value="TKC91257.1"/>
    <property type="molecule type" value="Genomic_DNA"/>
</dbReference>
<keyword evidence="10" id="KW-0902">Two-component regulatory system</keyword>
<dbReference type="PRINTS" id="PR01033">
    <property type="entry name" value="PHYTOCHROME"/>
</dbReference>
<dbReference type="SUPFAM" id="SSF47384">
    <property type="entry name" value="Homodimeric domain of signal transducing histidine kinase"/>
    <property type="match status" value="1"/>
</dbReference>
<evidence type="ECO:0000256" key="2">
    <source>
        <dbReference type="ARBA" id="ARBA00006402"/>
    </source>
</evidence>
<keyword evidence="16" id="KW-1185">Reference proteome</keyword>
<dbReference type="Pfam" id="PF02518">
    <property type="entry name" value="HATPase_c"/>
    <property type="match status" value="1"/>
</dbReference>
<gene>
    <name evidence="15" type="ORF">E8A74_50720</name>
</gene>
<dbReference type="InterPro" id="IPR003661">
    <property type="entry name" value="HisK_dim/P_dom"/>
</dbReference>
<dbReference type="Proteomes" id="UP000309215">
    <property type="component" value="Unassembled WGS sequence"/>
</dbReference>
<sequence>MSTCRTTRLMGPRYDTAGAAARMFASEKRGRVRPRAAAGPSVASSARQGFDRGSRVVATSEVDIGAAALDISAEALEECAREPIHIPGAVQPHGALLAVREDDLRVAQASENTRALVGVDARSLLGQPLRAFLDPGSWDQFDRALRQPSLRKESPLFLRFAGLAFTAMLYRSEGLVVLELEASGPPEESRIAGTLQVLLARLSGARTVVDLFRSVANEVKGLTGYDRVMIYRFHEDLHGEVVAEAREPELDPYMGLHYPASDIPAQARRLYTKNLVRCIRDVDAVASPLVPPENPRTGRPLDLSDAWLRSVSPVHVQYLRNMGVTASMSISLLRDGELFGLVACHHRAPRLLVPSMRGVCEVLGRVTSFQMELLDQKEAAEQSVRASTLAQRYVEQVTALLGASTHRATAKGEAERGLLGQVPSLLGFVEATGVAVVDEAQVATAGVTPMPEDVRRIVAWLRETMKEPLYATDSLGAALPFARALAPVASGLLATSFSPEGRTMSIWFRPEIERTLSWAGDPRKPVSRDPSTMRIEPRRSFEVWRQTVKGCAEPWKAWEIEAASALRAAVVSIVLGQAADLARLATDLRAALRARDDFLSVASHELRTPIATLRLTLEALQRATARGGEGGLSRADAMPRIEMAMRQVERSAALVDQLLDVSQLSSGKLSLSFAETDLGTLVRRVVERLSVQAAAAGSLLEVRTEPVVVGQWDEGRLDQVVTNLLTNAIKYGAGRPVTIEVKRRRGEAELVVRDRGIGIPAEAQGRIFERFERAVPASHYGGFGLGLWIVRQFVEQMGGHVSVASTEGQGATFTVCLPLARSAAPEPEGEGQGVAGA</sequence>
<comment type="similarity">
    <text evidence="2">In the N-terminal section; belongs to the phytochrome family.</text>
</comment>
<dbReference type="Pfam" id="PF00360">
    <property type="entry name" value="PHY"/>
    <property type="match status" value="1"/>
</dbReference>
<evidence type="ECO:0000256" key="9">
    <source>
        <dbReference type="ARBA" id="ARBA00022991"/>
    </source>
</evidence>
<evidence type="ECO:0000259" key="13">
    <source>
        <dbReference type="PROSITE" id="PS50046"/>
    </source>
</evidence>
<keyword evidence="8" id="KW-0418">Kinase</keyword>
<dbReference type="Pfam" id="PF01590">
    <property type="entry name" value="GAF"/>
    <property type="match status" value="1"/>
</dbReference>
<dbReference type="PANTHER" id="PTHR43711">
    <property type="entry name" value="TWO-COMPONENT HISTIDINE KINASE"/>
    <property type="match status" value="1"/>
</dbReference>
<keyword evidence="4" id="KW-0600">Photoreceptor protein</keyword>
<evidence type="ECO:0000256" key="1">
    <source>
        <dbReference type="ARBA" id="ARBA00000085"/>
    </source>
</evidence>
<dbReference type="InterPro" id="IPR005467">
    <property type="entry name" value="His_kinase_dom"/>
</dbReference>
<dbReference type="CDD" id="cd00075">
    <property type="entry name" value="HATPase"/>
    <property type="match status" value="1"/>
</dbReference>
<dbReference type="GO" id="GO:0009584">
    <property type="term" value="P:detection of visible light"/>
    <property type="evidence" value="ECO:0007669"/>
    <property type="project" value="InterPro"/>
</dbReference>
<evidence type="ECO:0000256" key="7">
    <source>
        <dbReference type="ARBA" id="ARBA00022679"/>
    </source>
</evidence>
<evidence type="ECO:0000256" key="6">
    <source>
        <dbReference type="ARBA" id="ARBA00022606"/>
    </source>
</evidence>
<evidence type="ECO:0000256" key="11">
    <source>
        <dbReference type="ARBA" id="ARBA00023170"/>
    </source>
</evidence>
<dbReference type="GO" id="GO:0009881">
    <property type="term" value="F:photoreceptor activity"/>
    <property type="evidence" value="ECO:0007669"/>
    <property type="project" value="UniProtKB-KW"/>
</dbReference>
<dbReference type="Pfam" id="PF08446">
    <property type="entry name" value="PAS_2"/>
    <property type="match status" value="1"/>
</dbReference>
<evidence type="ECO:0000313" key="16">
    <source>
        <dbReference type="Proteomes" id="UP000309215"/>
    </source>
</evidence>
<dbReference type="GO" id="GO:0006355">
    <property type="term" value="P:regulation of DNA-templated transcription"/>
    <property type="evidence" value="ECO:0007669"/>
    <property type="project" value="InterPro"/>
</dbReference>
<dbReference type="InterPro" id="IPR036890">
    <property type="entry name" value="HATPase_C_sf"/>
</dbReference>